<evidence type="ECO:0000313" key="4">
    <source>
        <dbReference type="Proteomes" id="UP000268162"/>
    </source>
</evidence>
<keyword evidence="4" id="KW-1185">Reference proteome</keyword>
<accession>A0A4P9ZP84</accession>
<name>A0A4P9ZP84_9FUNG</name>
<sequence>MCLPDSASTMDPSTPSNETPMVPNPKNLSIYDESQVQPQPPLGPTRLQIAVKQSRERVERFVHLSKAHGQMAVDRWIDLEHRAEDSVRNTVPKGEKLFPGALYVAVAGLAGSVFARRRNFLVRWTAPVFFAAASSFYFLPGTARTLSRRLYDTYGDEQTERQARNTIHQLTGLGSKLSHQVESTVHDARASLVDSVRSLESKSDKPQK</sequence>
<organism evidence="3 4">
    <name type="scientific">Dimargaris cristalligena</name>
    <dbReference type="NCBI Taxonomy" id="215637"/>
    <lineage>
        <taxon>Eukaryota</taxon>
        <taxon>Fungi</taxon>
        <taxon>Fungi incertae sedis</taxon>
        <taxon>Zoopagomycota</taxon>
        <taxon>Kickxellomycotina</taxon>
        <taxon>Dimargaritomycetes</taxon>
        <taxon>Dimargaritales</taxon>
        <taxon>Dimargaritaceae</taxon>
        <taxon>Dimargaris</taxon>
    </lineage>
</organism>
<evidence type="ECO:0000256" key="2">
    <source>
        <dbReference type="SAM" id="MobiDB-lite"/>
    </source>
</evidence>
<feature type="transmembrane region" description="Helical" evidence="1">
    <location>
        <begin position="97"/>
        <end position="115"/>
    </location>
</feature>
<gene>
    <name evidence="3" type="ORF">BJ085DRAFT_36036</name>
</gene>
<dbReference type="GO" id="GO:0042407">
    <property type="term" value="P:cristae formation"/>
    <property type="evidence" value="ECO:0007669"/>
    <property type="project" value="InterPro"/>
</dbReference>
<dbReference type="GO" id="GO:0044284">
    <property type="term" value="C:mitochondrial crista junction"/>
    <property type="evidence" value="ECO:0007669"/>
    <property type="project" value="TreeGrafter"/>
</dbReference>
<dbReference type="Pfam" id="PF09769">
    <property type="entry name" value="ApoO"/>
    <property type="match status" value="1"/>
</dbReference>
<feature type="compositionally biased region" description="Polar residues" evidence="2">
    <location>
        <begin position="1"/>
        <end position="19"/>
    </location>
</feature>
<dbReference type="PANTHER" id="PTHR28268">
    <property type="entry name" value="MICOS SUBUNIT MIC26"/>
    <property type="match status" value="1"/>
</dbReference>
<keyword evidence="1" id="KW-0812">Transmembrane</keyword>
<dbReference type="EMBL" id="ML002957">
    <property type="protein sequence ID" value="RKP35117.1"/>
    <property type="molecule type" value="Genomic_DNA"/>
</dbReference>
<dbReference type="STRING" id="215637.A0A4P9ZP84"/>
<evidence type="ECO:0000313" key="3">
    <source>
        <dbReference type="EMBL" id="RKP35117.1"/>
    </source>
</evidence>
<keyword evidence="1" id="KW-0472">Membrane</keyword>
<reference evidence="4" key="1">
    <citation type="journal article" date="2018" name="Nat. Microbiol.">
        <title>Leveraging single-cell genomics to expand the fungal tree of life.</title>
        <authorList>
            <person name="Ahrendt S.R."/>
            <person name="Quandt C.A."/>
            <person name="Ciobanu D."/>
            <person name="Clum A."/>
            <person name="Salamov A."/>
            <person name="Andreopoulos B."/>
            <person name="Cheng J.F."/>
            <person name="Woyke T."/>
            <person name="Pelin A."/>
            <person name="Henrissat B."/>
            <person name="Reynolds N.K."/>
            <person name="Benny G.L."/>
            <person name="Smith M.E."/>
            <person name="James T.Y."/>
            <person name="Grigoriev I.V."/>
        </authorList>
    </citation>
    <scope>NUCLEOTIDE SEQUENCE [LARGE SCALE GENOMIC DNA]</scope>
    <source>
        <strain evidence="4">RSA 468</strain>
    </source>
</reference>
<keyword evidence="1" id="KW-0496">Mitochondrion</keyword>
<keyword evidence="1" id="KW-1133">Transmembrane helix</keyword>
<dbReference type="AlphaFoldDB" id="A0A4P9ZP84"/>
<dbReference type="OrthoDB" id="2399148at2759"/>
<dbReference type="InterPro" id="IPR019166">
    <property type="entry name" value="MIC26/MIC27"/>
</dbReference>
<feature type="transmembrane region" description="Helical" evidence="1">
    <location>
        <begin position="121"/>
        <end position="139"/>
    </location>
</feature>
<dbReference type="InterPro" id="IPR033181">
    <property type="entry name" value="Mic26_fungi"/>
</dbReference>
<protein>
    <recommendedName>
        <fullName evidence="1">MICOS complex subunit</fullName>
    </recommendedName>
</protein>
<keyword evidence="1" id="KW-0999">Mitochondrion inner membrane</keyword>
<evidence type="ECO:0000256" key="1">
    <source>
        <dbReference type="RuleBase" id="RU363021"/>
    </source>
</evidence>
<comment type="subunit">
    <text evidence="1">Component of the mitochondrial contact site and cristae organizing system (MICOS) complex.</text>
</comment>
<dbReference type="Proteomes" id="UP000268162">
    <property type="component" value="Unassembled WGS sequence"/>
</dbReference>
<dbReference type="PANTHER" id="PTHR28268:SF1">
    <property type="entry name" value="MICOS SUBUNIT MIC26"/>
    <property type="match status" value="1"/>
</dbReference>
<feature type="region of interest" description="Disordered" evidence="2">
    <location>
        <begin position="1"/>
        <end position="28"/>
    </location>
</feature>
<comment type="function">
    <text evidence="1">Component of the MICOS complex, a large protein complex of the mitochondrial inner membrane that plays crucial roles in the maintenance of crista junctions, inner membrane architecture, and formation of contact sites to the outer membrane.</text>
</comment>
<proteinExistence type="predicted"/>
<comment type="subcellular location">
    <subcellularLocation>
        <location evidence="1">Mitochondrion inner membrane</location>
    </subcellularLocation>
</comment>
<dbReference type="GO" id="GO:0061617">
    <property type="term" value="C:MICOS complex"/>
    <property type="evidence" value="ECO:0007669"/>
    <property type="project" value="UniProtKB-UniRule"/>
</dbReference>